<evidence type="ECO:0000313" key="3">
    <source>
        <dbReference type="EMBL" id="MBB3121249.1"/>
    </source>
</evidence>
<feature type="coiled-coil region" evidence="1">
    <location>
        <begin position="26"/>
        <end position="53"/>
    </location>
</feature>
<dbReference type="EMBL" id="JACHXD010000014">
    <property type="protein sequence ID" value="MBB3121249.1"/>
    <property type="molecule type" value="Genomic_DNA"/>
</dbReference>
<dbReference type="Gene3D" id="1.10.3210.10">
    <property type="entry name" value="Hypothetical protein af1432"/>
    <property type="match status" value="1"/>
</dbReference>
<dbReference type="PANTHER" id="PTHR43155:SF2">
    <property type="entry name" value="CYCLIC DI-GMP PHOSPHODIESTERASE PA4108"/>
    <property type="match status" value="1"/>
</dbReference>
<feature type="domain" description="HD-GYP" evidence="2">
    <location>
        <begin position="63"/>
        <end position="259"/>
    </location>
</feature>
<organism evidence="3 4">
    <name type="scientific">Pseudoduganella violacea</name>
    <dbReference type="NCBI Taxonomy" id="1715466"/>
    <lineage>
        <taxon>Bacteria</taxon>
        <taxon>Pseudomonadati</taxon>
        <taxon>Pseudomonadota</taxon>
        <taxon>Betaproteobacteria</taxon>
        <taxon>Burkholderiales</taxon>
        <taxon>Oxalobacteraceae</taxon>
        <taxon>Telluria group</taxon>
        <taxon>Pseudoduganella</taxon>
    </lineage>
</organism>
<protein>
    <submittedName>
        <fullName evidence="3">HD-GYP domain-containing protein (C-di-GMP phosphodiesterase class II)</fullName>
    </submittedName>
</protein>
<dbReference type="InterPro" id="IPR003607">
    <property type="entry name" value="HD/PDEase_dom"/>
</dbReference>
<sequence>MNQQLSSLKELVLGDATSLPVPTSVLHELNHANRRLEKLLQQLRNEHNADAELRSIARDVIHAVELNPEIALACIYLNQIAGTYAVRHCIEVAVIVVLVARGMQKQQRDILTMTAAALTMNVGMLKHHDRFQSKPGALNSEDMAIVRRHPEDSAEILKCAGIDDEEWLSCVLLHHENHDGSGYPAGKSGEDITLNARLLSYADRYCAQVSARNYRCSLLPDEALNRLQEELAADADAPLREQFHRQIGKYPPGCLVRLENGEIGVIVHRDVNRESGDGVLTVHCLRDAAGKLPPAVILRSSSDGGCGIAEVLSEDQVDLRFSMKQIWGAQASL</sequence>
<dbReference type="PROSITE" id="PS51832">
    <property type="entry name" value="HD_GYP"/>
    <property type="match status" value="1"/>
</dbReference>
<dbReference type="Proteomes" id="UP000541535">
    <property type="component" value="Unassembled WGS sequence"/>
</dbReference>
<keyword evidence="4" id="KW-1185">Reference proteome</keyword>
<comment type="caution">
    <text evidence="3">The sequence shown here is derived from an EMBL/GenBank/DDBJ whole genome shotgun (WGS) entry which is preliminary data.</text>
</comment>
<dbReference type="SUPFAM" id="SSF109604">
    <property type="entry name" value="HD-domain/PDEase-like"/>
    <property type="match status" value="1"/>
</dbReference>
<dbReference type="GO" id="GO:0008081">
    <property type="term" value="F:phosphoric diester hydrolase activity"/>
    <property type="evidence" value="ECO:0007669"/>
    <property type="project" value="UniProtKB-ARBA"/>
</dbReference>
<dbReference type="CDD" id="cd00077">
    <property type="entry name" value="HDc"/>
    <property type="match status" value="1"/>
</dbReference>
<dbReference type="AlphaFoldDB" id="A0A7W5FVY6"/>
<dbReference type="RefSeq" id="WP_183442972.1">
    <property type="nucleotide sequence ID" value="NZ_JACHXD010000014.1"/>
</dbReference>
<dbReference type="PANTHER" id="PTHR43155">
    <property type="entry name" value="CYCLIC DI-GMP PHOSPHODIESTERASE PA4108-RELATED"/>
    <property type="match status" value="1"/>
</dbReference>
<evidence type="ECO:0000256" key="1">
    <source>
        <dbReference type="SAM" id="Coils"/>
    </source>
</evidence>
<dbReference type="InterPro" id="IPR037522">
    <property type="entry name" value="HD_GYP_dom"/>
</dbReference>
<accession>A0A7W5FVY6</accession>
<proteinExistence type="predicted"/>
<reference evidence="3 4" key="1">
    <citation type="submission" date="2020-08" db="EMBL/GenBank/DDBJ databases">
        <title>Genomic Encyclopedia of Type Strains, Phase III (KMG-III): the genomes of soil and plant-associated and newly described type strains.</title>
        <authorList>
            <person name="Whitman W."/>
        </authorList>
    </citation>
    <scope>NUCLEOTIDE SEQUENCE [LARGE SCALE GENOMIC DNA]</scope>
    <source>
        <strain evidence="3 4">CECT 8897</strain>
    </source>
</reference>
<gene>
    <name evidence="3" type="ORF">FHS03_004325</name>
</gene>
<evidence type="ECO:0000259" key="2">
    <source>
        <dbReference type="PROSITE" id="PS51832"/>
    </source>
</evidence>
<name>A0A7W5FVY6_9BURK</name>
<keyword evidence="1" id="KW-0175">Coiled coil</keyword>
<evidence type="ECO:0000313" key="4">
    <source>
        <dbReference type="Proteomes" id="UP000541535"/>
    </source>
</evidence>
<dbReference type="Pfam" id="PF13487">
    <property type="entry name" value="HD_5"/>
    <property type="match status" value="1"/>
</dbReference>